<dbReference type="Proteomes" id="UP001189429">
    <property type="component" value="Unassembled WGS sequence"/>
</dbReference>
<feature type="compositionally biased region" description="Polar residues" evidence="1">
    <location>
        <begin position="404"/>
        <end position="429"/>
    </location>
</feature>
<dbReference type="EMBL" id="CAUYUJ010019434">
    <property type="protein sequence ID" value="CAK0891152.1"/>
    <property type="molecule type" value="Genomic_DNA"/>
</dbReference>
<feature type="compositionally biased region" description="Basic residues" evidence="1">
    <location>
        <begin position="385"/>
        <end position="398"/>
    </location>
</feature>
<feature type="region of interest" description="Disordered" evidence="1">
    <location>
        <begin position="367"/>
        <end position="431"/>
    </location>
</feature>
<evidence type="ECO:0000313" key="2">
    <source>
        <dbReference type="EMBL" id="CAK0891152.1"/>
    </source>
</evidence>
<reference evidence="2" key="1">
    <citation type="submission" date="2023-10" db="EMBL/GenBank/DDBJ databases">
        <authorList>
            <person name="Chen Y."/>
            <person name="Shah S."/>
            <person name="Dougan E. K."/>
            <person name="Thang M."/>
            <person name="Chan C."/>
        </authorList>
    </citation>
    <scope>NUCLEOTIDE SEQUENCE [LARGE SCALE GENOMIC DNA]</scope>
</reference>
<comment type="caution">
    <text evidence="2">The sequence shown here is derived from an EMBL/GenBank/DDBJ whole genome shotgun (WGS) entry which is preliminary data.</text>
</comment>
<feature type="compositionally biased region" description="Acidic residues" evidence="1">
    <location>
        <begin position="370"/>
        <end position="379"/>
    </location>
</feature>
<gene>
    <name evidence="2" type="ORF">PCOR1329_LOCUS71168</name>
</gene>
<accession>A0ABN9WZR7</accession>
<organism evidence="2 3">
    <name type="scientific">Prorocentrum cordatum</name>
    <dbReference type="NCBI Taxonomy" id="2364126"/>
    <lineage>
        <taxon>Eukaryota</taxon>
        <taxon>Sar</taxon>
        <taxon>Alveolata</taxon>
        <taxon>Dinophyceae</taxon>
        <taxon>Prorocentrales</taxon>
        <taxon>Prorocentraceae</taxon>
        <taxon>Prorocentrum</taxon>
    </lineage>
</organism>
<protein>
    <submittedName>
        <fullName evidence="2">Uncharacterized protein</fullName>
    </submittedName>
</protein>
<feature type="compositionally biased region" description="Basic and acidic residues" evidence="1">
    <location>
        <begin position="125"/>
        <end position="137"/>
    </location>
</feature>
<sequence length="613" mass="68855">MTAQFCSISSVSTSWKRKTRIIKLAICRQAVFDVMQFNSRDPYFVADPNTFPAFGWFDHLDDCARNPCPFQGNSEEQVNILLSSLSVPEPKTCEKDKKSDLHLIAEVAYVDSHNLWSPAGSDYSQRQEEEVSSHHGVPDSNVPAVDPGVLKEELHDEELQDVGLQNEELLNEQLHYSHHTYYMASRSEVCHTSASDADPARHGKDWQGDLKDFKDEEEENVHVESVESSTAVAAEEASLASQSNDAVLHAFPLDYSLHSAPLDYSLHSVPLDDSRVQREGGGPEALPLASSKTHVECEVDQRKDNCASSSRLCSDGLQSNRSECQAARDWARANDDAVAPWREFERLPKDEFHARIEALKAYKLRMGIESPEEAPPPEEDAGRGKGQRHRRNRRRARAKAQAVLTGSSMSKSAHQSTCDPPQPPSSFHDSVSAALPAPIVPLLPEGDKETEVGELHNYQSECDEDADWDAASHAWDNMATQRVRANFYLKQAALQRFCEALRRDGEEDADIQRLWEQCRLDKIRMHRIAGWCFGHWRCLTFYSSGAQRLMEQRLQSHIRNLRVTFWPPHDKYSMASHPGSSTTGSLSNAVVSSAVTEDEDVTAQVICFSWRVI</sequence>
<name>A0ABN9WZR7_9DINO</name>
<feature type="region of interest" description="Disordered" evidence="1">
    <location>
        <begin position="120"/>
        <end position="143"/>
    </location>
</feature>
<proteinExistence type="predicted"/>
<evidence type="ECO:0000313" key="3">
    <source>
        <dbReference type="Proteomes" id="UP001189429"/>
    </source>
</evidence>
<keyword evidence="3" id="KW-1185">Reference proteome</keyword>
<evidence type="ECO:0000256" key="1">
    <source>
        <dbReference type="SAM" id="MobiDB-lite"/>
    </source>
</evidence>